<name>A0A9J6P7H3_9CLOT</name>
<feature type="binding site" evidence="2">
    <location>
        <position position="353"/>
    </location>
    <ligand>
        <name>Mn(2+)</name>
        <dbReference type="ChEBI" id="CHEBI:29035"/>
        <label>2</label>
    </ligand>
</feature>
<dbReference type="InterPro" id="IPR011650">
    <property type="entry name" value="Peptidase_M20_dimer"/>
</dbReference>
<evidence type="ECO:0000259" key="3">
    <source>
        <dbReference type="Pfam" id="PF07687"/>
    </source>
</evidence>
<dbReference type="InterPro" id="IPR036264">
    <property type="entry name" value="Bact_exopeptidase_dim_dom"/>
</dbReference>
<organism evidence="4 5">
    <name type="scientific">Oceanirhabdus seepicola</name>
    <dbReference type="NCBI Taxonomy" id="2828781"/>
    <lineage>
        <taxon>Bacteria</taxon>
        <taxon>Bacillati</taxon>
        <taxon>Bacillota</taxon>
        <taxon>Clostridia</taxon>
        <taxon>Eubacteriales</taxon>
        <taxon>Clostridiaceae</taxon>
        <taxon>Oceanirhabdus</taxon>
    </lineage>
</organism>
<evidence type="ECO:0000256" key="1">
    <source>
        <dbReference type="ARBA" id="ARBA00022801"/>
    </source>
</evidence>
<evidence type="ECO:0000256" key="2">
    <source>
        <dbReference type="PIRSR" id="PIRSR005962-1"/>
    </source>
</evidence>
<comment type="cofactor">
    <cofactor evidence="2">
        <name>Mn(2+)</name>
        <dbReference type="ChEBI" id="CHEBI:29035"/>
    </cofactor>
    <text evidence="2">The Mn(2+) ion enhances activity.</text>
</comment>
<dbReference type="PIRSF" id="PIRSF005962">
    <property type="entry name" value="Pept_M20D_amidohydro"/>
    <property type="match status" value="1"/>
</dbReference>
<feature type="binding site" evidence="2">
    <location>
        <position position="99"/>
    </location>
    <ligand>
        <name>Mn(2+)</name>
        <dbReference type="ChEBI" id="CHEBI:29035"/>
        <label>2</label>
    </ligand>
</feature>
<dbReference type="Gene3D" id="3.30.70.360">
    <property type="match status" value="1"/>
</dbReference>
<dbReference type="PANTHER" id="PTHR11014">
    <property type="entry name" value="PEPTIDASE M20 FAMILY MEMBER"/>
    <property type="match status" value="1"/>
</dbReference>
<dbReference type="EMBL" id="JAGSOJ010000004">
    <property type="protein sequence ID" value="MCM1991929.1"/>
    <property type="molecule type" value="Genomic_DNA"/>
</dbReference>
<dbReference type="GO" id="GO:0046872">
    <property type="term" value="F:metal ion binding"/>
    <property type="evidence" value="ECO:0007669"/>
    <property type="project" value="UniProtKB-KW"/>
</dbReference>
<accession>A0A9J6P7H3</accession>
<protein>
    <submittedName>
        <fullName evidence="4">Amidohydrolase</fullName>
    </submittedName>
</protein>
<comment type="caution">
    <text evidence="4">The sequence shown here is derived from an EMBL/GenBank/DDBJ whole genome shotgun (WGS) entry which is preliminary data.</text>
</comment>
<dbReference type="Pfam" id="PF07687">
    <property type="entry name" value="M20_dimer"/>
    <property type="match status" value="1"/>
</dbReference>
<dbReference type="InterPro" id="IPR002933">
    <property type="entry name" value="Peptidase_M20"/>
</dbReference>
<dbReference type="SUPFAM" id="SSF55031">
    <property type="entry name" value="Bacterial exopeptidase dimerisation domain"/>
    <property type="match status" value="1"/>
</dbReference>
<dbReference type="FunFam" id="3.30.70.360:FF:000001">
    <property type="entry name" value="N-acetyldiaminopimelate deacetylase"/>
    <property type="match status" value="1"/>
</dbReference>
<dbReference type="AlphaFoldDB" id="A0A9J6P7H3"/>
<dbReference type="InterPro" id="IPR017439">
    <property type="entry name" value="Amidohydrolase"/>
</dbReference>
<dbReference type="Pfam" id="PF01546">
    <property type="entry name" value="Peptidase_M20"/>
    <property type="match status" value="1"/>
</dbReference>
<proteinExistence type="predicted"/>
<keyword evidence="2" id="KW-0479">Metal-binding</keyword>
<dbReference type="Proteomes" id="UP001056429">
    <property type="component" value="Unassembled WGS sequence"/>
</dbReference>
<dbReference type="GO" id="GO:0050118">
    <property type="term" value="F:N-acetyldiaminopimelate deacetylase activity"/>
    <property type="evidence" value="ECO:0007669"/>
    <property type="project" value="UniProtKB-ARBA"/>
</dbReference>
<reference evidence="4" key="2">
    <citation type="submission" date="2021-04" db="EMBL/GenBank/DDBJ databases">
        <authorList>
            <person name="Dong X."/>
        </authorList>
    </citation>
    <scope>NUCLEOTIDE SEQUENCE</scope>
    <source>
        <strain evidence="4">ZWT</strain>
    </source>
</reference>
<feature type="domain" description="Peptidase M20 dimerisation" evidence="3">
    <location>
        <begin position="181"/>
        <end position="274"/>
    </location>
</feature>
<gene>
    <name evidence="4" type="ORF">KDK92_19485</name>
</gene>
<dbReference type="GO" id="GO:0019877">
    <property type="term" value="P:diaminopimelate biosynthetic process"/>
    <property type="evidence" value="ECO:0007669"/>
    <property type="project" value="UniProtKB-ARBA"/>
</dbReference>
<evidence type="ECO:0000313" key="4">
    <source>
        <dbReference type="EMBL" id="MCM1991929.1"/>
    </source>
</evidence>
<reference evidence="4" key="1">
    <citation type="journal article" date="2021" name="mSystems">
        <title>Bacteria and Archaea Synergistically Convert Glycine Betaine to Biogenic Methane in the Formosa Cold Seep of the South China Sea.</title>
        <authorList>
            <person name="Li L."/>
            <person name="Zhang W."/>
            <person name="Zhang S."/>
            <person name="Song L."/>
            <person name="Sun Q."/>
            <person name="Zhang H."/>
            <person name="Xiang H."/>
            <person name="Dong X."/>
        </authorList>
    </citation>
    <scope>NUCLEOTIDE SEQUENCE</scope>
    <source>
        <strain evidence="4">ZWT</strain>
    </source>
</reference>
<sequence>MRIEKGFDKYLIDLRREFHKYPEVSWKEYETSKRIKEELTKLGIEFKECASTGVVVDINGSVGDKRVLLRGDMDALELIEKNEFDFKSVNTGVMHACGHDAHIAMLLGATKLLNDNREFIKGSVRIVFQPAEECGEGAQEMISQGVLDGVDGAFAIHIWSMLENGKISVDEGERMASPDIFKINIKGIGCHGSLPQEGKDALVAAASMVMSLQTVVSREISPLESGVVTIGELKSGSKYNIIAEDALLSGTVRAFNQETRIKIKNSIERIIKATGEMYGVHVEMEYIYGPPPVVNDGKCSKIAEESVKKLFGKESLISMRKLTAGEDFSLFAKKVPSVLAFLGAKKEENYPHHNPRFDIEESNLEKGAKLYMQYALDFLEK</sequence>
<dbReference type="RefSeq" id="WP_250861063.1">
    <property type="nucleotide sequence ID" value="NZ_JAGSOJ010000004.1"/>
</dbReference>
<feature type="binding site" evidence="2">
    <location>
        <position position="133"/>
    </location>
    <ligand>
        <name>Mn(2+)</name>
        <dbReference type="ChEBI" id="CHEBI:29035"/>
        <label>2</label>
    </ligand>
</feature>
<keyword evidence="2" id="KW-0464">Manganese</keyword>
<dbReference type="NCBIfam" id="TIGR01891">
    <property type="entry name" value="amidohydrolases"/>
    <property type="match status" value="1"/>
</dbReference>
<keyword evidence="5" id="KW-1185">Reference proteome</keyword>
<feature type="binding site" evidence="2">
    <location>
        <position position="157"/>
    </location>
    <ligand>
        <name>Mn(2+)</name>
        <dbReference type="ChEBI" id="CHEBI:29035"/>
        <label>2</label>
    </ligand>
</feature>
<dbReference type="SUPFAM" id="SSF53187">
    <property type="entry name" value="Zn-dependent exopeptidases"/>
    <property type="match status" value="1"/>
</dbReference>
<keyword evidence="1" id="KW-0378">Hydrolase</keyword>
<dbReference type="Gene3D" id="3.40.630.10">
    <property type="entry name" value="Zn peptidases"/>
    <property type="match status" value="1"/>
</dbReference>
<feature type="binding site" evidence="2">
    <location>
        <position position="97"/>
    </location>
    <ligand>
        <name>Mn(2+)</name>
        <dbReference type="ChEBI" id="CHEBI:29035"/>
        <label>2</label>
    </ligand>
</feature>
<dbReference type="PANTHER" id="PTHR11014:SF63">
    <property type="entry name" value="METALLOPEPTIDASE, PUTATIVE (AFU_ORTHOLOGUE AFUA_6G09600)-RELATED"/>
    <property type="match status" value="1"/>
</dbReference>
<evidence type="ECO:0000313" key="5">
    <source>
        <dbReference type="Proteomes" id="UP001056429"/>
    </source>
</evidence>